<dbReference type="InterPro" id="IPR012349">
    <property type="entry name" value="Split_barrel_FMN-bd"/>
</dbReference>
<evidence type="ECO:0000256" key="11">
    <source>
        <dbReference type="ARBA" id="ARBA00029939"/>
    </source>
</evidence>
<keyword evidence="17" id="KW-1185">Reference proteome</keyword>
<name>A0A6M4PF00_9ACTN</name>
<keyword evidence="7" id="KW-0274">FAD</keyword>
<dbReference type="InterPro" id="IPR036188">
    <property type="entry name" value="FAD/NAD-bd_sf"/>
</dbReference>
<evidence type="ECO:0000256" key="3">
    <source>
        <dbReference type="ARBA" id="ARBA00007588"/>
    </source>
</evidence>
<evidence type="ECO:0000256" key="6">
    <source>
        <dbReference type="ARBA" id="ARBA00022630"/>
    </source>
</evidence>
<evidence type="ECO:0000256" key="2">
    <source>
        <dbReference type="ARBA" id="ARBA00004924"/>
    </source>
</evidence>
<dbReference type="Gene3D" id="3.50.50.60">
    <property type="entry name" value="FAD/NAD(P)-binding domain"/>
    <property type="match status" value="1"/>
</dbReference>
<accession>A0A6M4PF00</accession>
<dbReference type="InterPro" id="IPR007396">
    <property type="entry name" value="TR_PAI2-type"/>
</dbReference>
<evidence type="ECO:0000256" key="7">
    <source>
        <dbReference type="ARBA" id="ARBA00022827"/>
    </source>
</evidence>
<sequence length="698" mass="77166">MRNEGAAPEGEDLVGTTAERPYDLLGIGFGPSNLALAVCAREQRLPLSCLFVERREGVAWHPGMLIDGARMQISFLKDLVSLRNPASPYSFLQYTKAKGRLERFVNLNEFRPTRIEYDDYLKWVAEDFADQVRFGTRVHRVTPVPAGGGTLSLFRVETEEVATGRRTTHYARNVVHAGGGRAGRPDAVADVSAVIHSSEFLTRFPERFKDHDAPYRFVIAGGGQSAGEIAEYLLHHYDRAEIHLVVSGYTLQPTDNSPFVNEQFYSGGADSFYRMAPEHRAVVAAQLRDANYGVVREDLLERLFNTDYLDEVKGRRRLHIHSFSRLGEVREDGDGLAATLHGRLEERPDEVLACDGVVLATGYDRSLDPEIFAEVLPHLVADEAGTGVSLTRSYRARTGSELRAGLYLQGFGEAQFGLGDTLLSLLPFRSKEIVDDIADRVPAPAGIGGCPVMSPGATGRPVVSAPAAASGTAVYPPSWYLEHDREKLYALMERFRFATLISARSGDEPFATHLPLILDRSRGTKGVLFGHLDRANEHASLIDGRRMLAVFHGPNAYMPPALFASDPLPTWNSMSVHVRGRVRVIEDRETLVRGLVGIAEHSEPDNRLRGDDPRIDRIIGGIVGFEFEIDELVGRFKLSQDRDETDRRHAAVALARATERGERDFIEYAVGLSLITEDAPRDLADRPLLPIAIGGIHE</sequence>
<dbReference type="GO" id="GO:0047091">
    <property type="term" value="F:L-lysine 6-monooxygenase (NADPH) activity"/>
    <property type="evidence" value="ECO:0007669"/>
    <property type="project" value="UniProtKB-EC"/>
</dbReference>
<comment type="catalytic activity">
    <reaction evidence="15">
        <text>L-lysine + NADPH + O2 = N(6)-hydroxy-L-lysine + NADP(+) + H2O</text>
        <dbReference type="Rhea" id="RHEA:23228"/>
        <dbReference type="ChEBI" id="CHEBI:15377"/>
        <dbReference type="ChEBI" id="CHEBI:15379"/>
        <dbReference type="ChEBI" id="CHEBI:32551"/>
        <dbReference type="ChEBI" id="CHEBI:57783"/>
        <dbReference type="ChEBI" id="CHEBI:57820"/>
        <dbReference type="ChEBI" id="CHEBI:58349"/>
        <dbReference type="EC" id="1.14.13.59"/>
    </reaction>
</comment>
<evidence type="ECO:0000256" key="15">
    <source>
        <dbReference type="ARBA" id="ARBA00048407"/>
    </source>
</evidence>
<dbReference type="InterPro" id="IPR025700">
    <property type="entry name" value="Lys/Orn_oxygenase"/>
</dbReference>
<keyword evidence="9" id="KW-0560">Oxidoreductase</keyword>
<evidence type="ECO:0000313" key="16">
    <source>
        <dbReference type="EMBL" id="QJS09511.1"/>
    </source>
</evidence>
<dbReference type="Pfam" id="PF13434">
    <property type="entry name" value="Lys_Orn_oxgnase"/>
    <property type="match status" value="1"/>
</dbReference>
<dbReference type="Gene3D" id="2.30.110.10">
    <property type="entry name" value="Electron Transport, Fmn-binding Protein, Chain A"/>
    <property type="match status" value="1"/>
</dbReference>
<comment type="similarity">
    <text evidence="3">Belongs to the lysine N(6)-hydroxylase/L-ornithine N(5)-oxygenase family.</text>
</comment>
<dbReference type="SUPFAM" id="SSF51905">
    <property type="entry name" value="FAD/NAD(P)-binding domain"/>
    <property type="match status" value="2"/>
</dbReference>
<evidence type="ECO:0000256" key="13">
    <source>
        <dbReference type="ARBA" id="ARBA00032493"/>
    </source>
</evidence>
<evidence type="ECO:0000313" key="17">
    <source>
        <dbReference type="Proteomes" id="UP000502641"/>
    </source>
</evidence>
<dbReference type="Pfam" id="PF04299">
    <property type="entry name" value="FMN_bind_2"/>
    <property type="match status" value="1"/>
</dbReference>
<dbReference type="AlphaFoldDB" id="A0A6M4PF00"/>
<keyword evidence="6" id="KW-0285">Flavoprotein</keyword>
<gene>
    <name evidence="16" type="ORF">HKX69_08250</name>
</gene>
<dbReference type="PANTHER" id="PTHR42802">
    <property type="entry name" value="MONOOXYGENASE"/>
    <property type="match status" value="1"/>
</dbReference>
<dbReference type="Proteomes" id="UP000502641">
    <property type="component" value="Chromosome"/>
</dbReference>
<dbReference type="SUPFAM" id="SSF50475">
    <property type="entry name" value="FMN-binding split barrel"/>
    <property type="match status" value="1"/>
</dbReference>
<evidence type="ECO:0000256" key="5">
    <source>
        <dbReference type="ARBA" id="ARBA00016406"/>
    </source>
</evidence>
<organism evidence="16 17">
    <name type="scientific">Streptomyces argyrophylli</name>
    <dbReference type="NCBI Taxonomy" id="2726118"/>
    <lineage>
        <taxon>Bacteria</taxon>
        <taxon>Bacillati</taxon>
        <taxon>Actinomycetota</taxon>
        <taxon>Actinomycetes</taxon>
        <taxon>Kitasatosporales</taxon>
        <taxon>Streptomycetaceae</taxon>
        <taxon>Streptomyces</taxon>
    </lineage>
</organism>
<dbReference type="EC" id="1.14.13.59" evidence="4"/>
<evidence type="ECO:0000256" key="8">
    <source>
        <dbReference type="ARBA" id="ARBA00022857"/>
    </source>
</evidence>
<keyword evidence="10 16" id="KW-0503">Monooxygenase</keyword>
<evidence type="ECO:0000256" key="10">
    <source>
        <dbReference type="ARBA" id="ARBA00023033"/>
    </source>
</evidence>
<dbReference type="KEGG" id="sarg:HKX69_08250"/>
<dbReference type="EMBL" id="CP053189">
    <property type="protein sequence ID" value="QJS09511.1"/>
    <property type="molecule type" value="Genomic_DNA"/>
</dbReference>
<evidence type="ECO:0000256" key="14">
    <source>
        <dbReference type="ARBA" id="ARBA00032738"/>
    </source>
</evidence>
<evidence type="ECO:0000256" key="12">
    <source>
        <dbReference type="ARBA" id="ARBA00031158"/>
    </source>
</evidence>
<reference evidence="16 17" key="1">
    <citation type="submission" date="2020-05" db="EMBL/GenBank/DDBJ databases">
        <authorList>
            <person name="Li K."/>
        </authorList>
    </citation>
    <scope>NUCLEOTIDE SEQUENCE [LARGE SCALE GENOMIC DNA]</scope>
    <source>
        <strain evidence="17">jing01</strain>
    </source>
</reference>
<evidence type="ECO:0000256" key="4">
    <source>
        <dbReference type="ARBA" id="ARBA00013076"/>
    </source>
</evidence>
<comment type="pathway">
    <text evidence="2">Siderophore biosynthesis.</text>
</comment>
<keyword evidence="8" id="KW-0521">NADP</keyword>
<dbReference type="RefSeq" id="WP_171152098.1">
    <property type="nucleotide sequence ID" value="NZ_CP053189.1"/>
</dbReference>
<protein>
    <recommendedName>
        <fullName evidence="5">L-lysine N6-monooxygenase MbtG</fullName>
        <ecNumber evidence="4">1.14.13.59</ecNumber>
    </recommendedName>
    <alternativeName>
        <fullName evidence="14">Lysine 6-N-hydroxylase</fullName>
    </alternativeName>
    <alternativeName>
        <fullName evidence="13">Lysine N6-hydroxylase</fullName>
    </alternativeName>
    <alternativeName>
        <fullName evidence="11">Lysine-N-oxygenase</fullName>
    </alternativeName>
    <alternativeName>
        <fullName evidence="12">Mycobactin synthase protein G</fullName>
    </alternativeName>
</protein>
<comment type="cofactor">
    <cofactor evidence="1">
        <name>FAD</name>
        <dbReference type="ChEBI" id="CHEBI:57692"/>
    </cofactor>
</comment>
<evidence type="ECO:0000256" key="1">
    <source>
        <dbReference type="ARBA" id="ARBA00001974"/>
    </source>
</evidence>
<evidence type="ECO:0000256" key="9">
    <source>
        <dbReference type="ARBA" id="ARBA00023002"/>
    </source>
</evidence>
<proteinExistence type="inferred from homology"/>
<dbReference type="GO" id="GO:0006879">
    <property type="term" value="P:intracellular iron ion homeostasis"/>
    <property type="evidence" value="ECO:0007669"/>
    <property type="project" value="TreeGrafter"/>
</dbReference>
<dbReference type="PANTHER" id="PTHR42802:SF1">
    <property type="entry name" value="L-ORNITHINE N(5)-MONOOXYGENASE"/>
    <property type="match status" value="1"/>
</dbReference>